<reference evidence="1" key="1">
    <citation type="submission" date="2020-07" db="EMBL/GenBank/DDBJ databases">
        <authorList>
            <person name="Pettersson B.M.F."/>
            <person name="Behra P.R.K."/>
            <person name="Ramesh M."/>
            <person name="Das S."/>
            <person name="Dasgupta S."/>
            <person name="Kirsebom L.A."/>
        </authorList>
    </citation>
    <scope>NUCLEOTIDE SEQUENCE</scope>
    <source>
        <strain evidence="1">DSM 44242</strain>
    </source>
</reference>
<evidence type="ECO:0000313" key="1">
    <source>
        <dbReference type="EMBL" id="MCV7389140.1"/>
    </source>
</evidence>
<reference evidence="1" key="2">
    <citation type="journal article" date="2022" name="BMC Genomics">
        <title>Comparative genome analysis of mycobacteria focusing on tRNA and non-coding RNA.</title>
        <authorList>
            <person name="Behra P.R.K."/>
            <person name="Pettersson B.M.F."/>
            <person name="Ramesh M."/>
            <person name="Das S."/>
            <person name="Dasgupta S."/>
            <person name="Kirsebom L.A."/>
        </authorList>
    </citation>
    <scope>NUCLEOTIDE SEQUENCE</scope>
    <source>
        <strain evidence="1">DSM 44242</strain>
    </source>
</reference>
<protein>
    <submittedName>
        <fullName evidence="1">Uncharacterized protein</fullName>
    </submittedName>
</protein>
<dbReference type="Proteomes" id="UP001141659">
    <property type="component" value="Unassembled WGS sequence"/>
</dbReference>
<gene>
    <name evidence="1" type="ORF">H5P34_13880</name>
</gene>
<accession>A0AAW5T2R5</accession>
<evidence type="ECO:0000313" key="2">
    <source>
        <dbReference type="Proteomes" id="UP001141659"/>
    </source>
</evidence>
<name>A0AAW5T2R5_9MYCO</name>
<proteinExistence type="predicted"/>
<organism evidence="1 2">
    <name type="scientific">Mycolicibacterium porcinum</name>
    <dbReference type="NCBI Taxonomy" id="39693"/>
    <lineage>
        <taxon>Bacteria</taxon>
        <taxon>Bacillati</taxon>
        <taxon>Actinomycetota</taxon>
        <taxon>Actinomycetes</taxon>
        <taxon>Mycobacteriales</taxon>
        <taxon>Mycobacteriaceae</taxon>
        <taxon>Mycolicibacterium</taxon>
    </lineage>
</organism>
<sequence>MDGCPVEGDAAELVDGESAGAPSVSAAETPYPVATAATSHATTAMPPYPPTFTAVWPVLRDGAREAGVLDASGAGTQLTG</sequence>
<comment type="caution">
    <text evidence="1">The sequence shown here is derived from an EMBL/GenBank/DDBJ whole genome shotgun (WGS) entry which is preliminary data.</text>
</comment>
<dbReference type="RefSeq" id="WP_133058085.1">
    <property type="nucleotide sequence ID" value="NZ_JACKVC010000016.1"/>
</dbReference>
<dbReference type="EMBL" id="JACKVC010000016">
    <property type="protein sequence ID" value="MCV7389140.1"/>
    <property type="molecule type" value="Genomic_DNA"/>
</dbReference>
<dbReference type="AlphaFoldDB" id="A0AAW5T2R5"/>